<evidence type="ECO:0000259" key="7">
    <source>
        <dbReference type="Pfam" id="PF00892"/>
    </source>
</evidence>
<comment type="similarity">
    <text evidence="2">Belongs to the drug/metabolite transporter (DMT) superfamily. 10 TMS drug/metabolite exporter (DME) (TC 2.A.7.3) family.</text>
</comment>
<proteinExistence type="inferred from homology"/>
<dbReference type="GO" id="GO:0016020">
    <property type="term" value="C:membrane"/>
    <property type="evidence" value="ECO:0007669"/>
    <property type="project" value="UniProtKB-SubCell"/>
</dbReference>
<dbReference type="EMBL" id="CP012401">
    <property type="protein sequence ID" value="ALG71811.1"/>
    <property type="molecule type" value="Genomic_DNA"/>
</dbReference>
<dbReference type="PANTHER" id="PTHR22911">
    <property type="entry name" value="ACYL-MALONYL CONDENSING ENZYME-RELATED"/>
    <property type="match status" value="1"/>
</dbReference>
<evidence type="ECO:0000256" key="6">
    <source>
        <dbReference type="SAM" id="Phobius"/>
    </source>
</evidence>
<sequence length="278" mass="28947">MAANLLIKHLSTKLPALEMALFRSAGGIILAVVAWRAFLHLRQLQDPRGHLVRAAVGAVSLMALVHAYSSPALPVALVTAFMYTRVLLVIPMQRVFLGEGADSRVWVAAGIGIAGALVALWPRLMSIGTPHWDWSVASLVIAAFAGAGSQIAMRRLARTNPASVVVAVSAILVSAIVAVPASTVIVEPPVGDLPWLVGIGLLSACAQWSTVRGYKHASPAVLMPVTLIDVPVALAAGYLLFGEVPGLNAAVGAAIIIAAAVYVTSTTDRRPSRVRVAA</sequence>
<evidence type="ECO:0000313" key="9">
    <source>
        <dbReference type="Proteomes" id="UP000069935"/>
    </source>
</evidence>
<evidence type="ECO:0000256" key="4">
    <source>
        <dbReference type="ARBA" id="ARBA00022989"/>
    </source>
</evidence>
<dbReference type="KEGG" id="ati:AL072_13815"/>
<dbReference type="PANTHER" id="PTHR22911:SF6">
    <property type="entry name" value="SOLUTE CARRIER FAMILY 35 MEMBER G1"/>
    <property type="match status" value="1"/>
</dbReference>
<dbReference type="AlphaFoldDB" id="A0AAC8VYZ7"/>
<dbReference type="Proteomes" id="UP000069935">
    <property type="component" value="Chromosome 1"/>
</dbReference>
<dbReference type="Pfam" id="PF00892">
    <property type="entry name" value="EamA"/>
    <property type="match status" value="2"/>
</dbReference>
<dbReference type="InterPro" id="IPR037185">
    <property type="entry name" value="EmrE-like"/>
</dbReference>
<feature type="domain" description="EamA" evidence="7">
    <location>
        <begin position="5"/>
        <end position="120"/>
    </location>
</feature>
<reference evidence="9" key="1">
    <citation type="submission" date="2015-08" db="EMBL/GenBank/DDBJ databases">
        <title>Complete Genome Sequence of Azospirillum thiophilum BV-S.</title>
        <authorList>
            <person name="Fomenkov A."/>
            <person name="Vincze T."/>
            <person name="Grabovich M."/>
            <person name="Dubinina G."/>
            <person name="Orlova M."/>
            <person name="Belousova E."/>
            <person name="Roberts R.J."/>
        </authorList>
    </citation>
    <scope>NUCLEOTIDE SEQUENCE [LARGE SCALE GENOMIC DNA]</scope>
    <source>
        <strain evidence="9">BV-S</strain>
    </source>
</reference>
<name>A0AAC8VYZ7_9PROT</name>
<feature type="domain" description="EamA" evidence="7">
    <location>
        <begin position="136"/>
        <end position="263"/>
    </location>
</feature>
<keyword evidence="5 6" id="KW-0472">Membrane</keyword>
<feature type="transmembrane region" description="Helical" evidence="6">
    <location>
        <begin position="105"/>
        <end position="122"/>
    </location>
</feature>
<keyword evidence="4 6" id="KW-1133">Transmembrane helix</keyword>
<evidence type="ECO:0000256" key="3">
    <source>
        <dbReference type="ARBA" id="ARBA00022692"/>
    </source>
</evidence>
<evidence type="ECO:0000256" key="1">
    <source>
        <dbReference type="ARBA" id="ARBA00004141"/>
    </source>
</evidence>
<keyword evidence="9" id="KW-1185">Reference proteome</keyword>
<feature type="transmembrane region" description="Helical" evidence="6">
    <location>
        <begin position="247"/>
        <end position="265"/>
    </location>
</feature>
<feature type="transmembrane region" description="Helical" evidence="6">
    <location>
        <begin position="20"/>
        <end position="39"/>
    </location>
</feature>
<protein>
    <recommendedName>
        <fullName evidence="7">EamA domain-containing protein</fullName>
    </recommendedName>
</protein>
<dbReference type="InterPro" id="IPR000620">
    <property type="entry name" value="EamA_dom"/>
</dbReference>
<organism evidence="8 9">
    <name type="scientific">Azospirillum thiophilum</name>
    <dbReference type="NCBI Taxonomy" id="528244"/>
    <lineage>
        <taxon>Bacteria</taxon>
        <taxon>Pseudomonadati</taxon>
        <taxon>Pseudomonadota</taxon>
        <taxon>Alphaproteobacteria</taxon>
        <taxon>Rhodospirillales</taxon>
        <taxon>Azospirillaceae</taxon>
        <taxon>Azospirillum</taxon>
    </lineage>
</organism>
<feature type="transmembrane region" description="Helical" evidence="6">
    <location>
        <begin position="164"/>
        <end position="186"/>
    </location>
</feature>
<gene>
    <name evidence="8" type="ORF">AL072_13815</name>
</gene>
<evidence type="ECO:0000256" key="2">
    <source>
        <dbReference type="ARBA" id="ARBA00009853"/>
    </source>
</evidence>
<evidence type="ECO:0000313" key="8">
    <source>
        <dbReference type="EMBL" id="ALG71811.1"/>
    </source>
</evidence>
<feature type="transmembrane region" description="Helical" evidence="6">
    <location>
        <begin position="51"/>
        <end position="69"/>
    </location>
</feature>
<evidence type="ECO:0000256" key="5">
    <source>
        <dbReference type="ARBA" id="ARBA00023136"/>
    </source>
</evidence>
<dbReference type="SUPFAM" id="SSF103481">
    <property type="entry name" value="Multidrug resistance efflux transporter EmrE"/>
    <property type="match status" value="2"/>
</dbReference>
<reference evidence="8 9" key="2">
    <citation type="journal article" date="2016" name="Genome Announc.">
        <title>Complete Genome Sequence of a Strain of Azospirillum thiophilum Isolated from a Sulfide Spring.</title>
        <authorList>
            <person name="Fomenkov A."/>
            <person name="Vincze T."/>
            <person name="Grabovich M."/>
            <person name="Anton B.P."/>
            <person name="Dubinina G."/>
            <person name="Orlova M."/>
            <person name="Belousova E."/>
            <person name="Roberts R.J."/>
        </authorList>
    </citation>
    <scope>NUCLEOTIDE SEQUENCE [LARGE SCALE GENOMIC DNA]</scope>
    <source>
        <strain evidence="8 9">BV-S</strain>
    </source>
</reference>
<keyword evidence="3 6" id="KW-0812">Transmembrane</keyword>
<comment type="subcellular location">
    <subcellularLocation>
        <location evidence="1">Membrane</location>
        <topology evidence="1">Multi-pass membrane protein</topology>
    </subcellularLocation>
</comment>
<accession>A0AAC8VYZ7</accession>
<feature type="transmembrane region" description="Helical" evidence="6">
    <location>
        <begin position="75"/>
        <end position="93"/>
    </location>
</feature>
<feature type="transmembrane region" description="Helical" evidence="6">
    <location>
        <begin position="221"/>
        <end position="241"/>
    </location>
</feature>
<feature type="transmembrane region" description="Helical" evidence="6">
    <location>
        <begin position="134"/>
        <end position="152"/>
    </location>
</feature>